<keyword evidence="2" id="KW-1185">Reference proteome</keyword>
<protein>
    <submittedName>
        <fullName evidence="1">Uncharacterized protein</fullName>
    </submittedName>
</protein>
<dbReference type="EMBL" id="FXTN01000011">
    <property type="protein sequence ID" value="SMO94090.1"/>
    <property type="molecule type" value="Genomic_DNA"/>
</dbReference>
<proteinExistence type="predicted"/>
<evidence type="ECO:0000313" key="2">
    <source>
        <dbReference type="Proteomes" id="UP000320300"/>
    </source>
</evidence>
<dbReference type="RefSeq" id="WP_185960561.1">
    <property type="nucleotide sequence ID" value="NZ_CBCSJO010000001.1"/>
</dbReference>
<sequence>MENKTADNTKSPLTTEPVLVNAIIETLSKEVEQIKELLSKKNLLEEN</sequence>
<organism evidence="1 2">
    <name type="scientific">Pedobacter westerhofensis</name>
    <dbReference type="NCBI Taxonomy" id="425512"/>
    <lineage>
        <taxon>Bacteria</taxon>
        <taxon>Pseudomonadati</taxon>
        <taxon>Bacteroidota</taxon>
        <taxon>Sphingobacteriia</taxon>
        <taxon>Sphingobacteriales</taxon>
        <taxon>Sphingobacteriaceae</taxon>
        <taxon>Pedobacter</taxon>
    </lineage>
</organism>
<accession>A0A521FEX1</accession>
<gene>
    <name evidence="1" type="ORF">SAMN06265348_111147</name>
</gene>
<dbReference type="Proteomes" id="UP000320300">
    <property type="component" value="Unassembled WGS sequence"/>
</dbReference>
<name>A0A521FEX1_9SPHI</name>
<evidence type="ECO:0000313" key="1">
    <source>
        <dbReference type="EMBL" id="SMO94090.1"/>
    </source>
</evidence>
<dbReference type="AlphaFoldDB" id="A0A521FEX1"/>
<reference evidence="1 2" key="1">
    <citation type="submission" date="2017-05" db="EMBL/GenBank/DDBJ databases">
        <authorList>
            <person name="Varghese N."/>
            <person name="Submissions S."/>
        </authorList>
    </citation>
    <scope>NUCLEOTIDE SEQUENCE [LARGE SCALE GENOMIC DNA]</scope>
    <source>
        <strain evidence="1 2">DSM 19036</strain>
    </source>
</reference>